<comment type="caution">
    <text evidence="1">The sequence shown here is derived from an EMBL/GenBank/DDBJ whole genome shotgun (WGS) entry which is preliminary data.</text>
</comment>
<sequence length="109" mass="11496">MVITIIKEQEQHDLPIITVEYIQLAIQIHQQANKGLIISADGNTLSFNGSVIAGTGSSNGAANGSVNYSAGNPILWGQYSNGAEGGFYSDGSNIYWRVRSITLGPVAPS</sequence>
<dbReference type="Proteomes" id="UP000324800">
    <property type="component" value="Unassembled WGS sequence"/>
</dbReference>
<evidence type="ECO:0000313" key="2">
    <source>
        <dbReference type="Proteomes" id="UP000324800"/>
    </source>
</evidence>
<name>A0A5J4SB66_9EUKA</name>
<evidence type="ECO:0000313" key="1">
    <source>
        <dbReference type="EMBL" id="KAA6343404.1"/>
    </source>
</evidence>
<proteinExistence type="predicted"/>
<dbReference type="AlphaFoldDB" id="A0A5J4SB66"/>
<reference evidence="1 2" key="1">
    <citation type="submission" date="2019-03" db="EMBL/GenBank/DDBJ databases">
        <title>Single cell metagenomics reveals metabolic interactions within the superorganism composed of flagellate Streblomastix strix and complex community of Bacteroidetes bacteria on its surface.</title>
        <authorList>
            <person name="Treitli S.C."/>
            <person name="Kolisko M."/>
            <person name="Husnik F."/>
            <person name="Keeling P."/>
            <person name="Hampl V."/>
        </authorList>
    </citation>
    <scope>NUCLEOTIDE SEQUENCE [LARGE SCALE GENOMIC DNA]</scope>
    <source>
        <strain evidence="1">ST1C</strain>
    </source>
</reference>
<gene>
    <name evidence="1" type="ORF">EZS28_052312</name>
</gene>
<accession>A0A5J4SB66</accession>
<protein>
    <submittedName>
        <fullName evidence="1">Uncharacterized protein</fullName>
    </submittedName>
</protein>
<organism evidence="1 2">
    <name type="scientific">Streblomastix strix</name>
    <dbReference type="NCBI Taxonomy" id="222440"/>
    <lineage>
        <taxon>Eukaryota</taxon>
        <taxon>Metamonada</taxon>
        <taxon>Preaxostyla</taxon>
        <taxon>Oxymonadida</taxon>
        <taxon>Streblomastigidae</taxon>
        <taxon>Streblomastix</taxon>
    </lineage>
</organism>
<dbReference type="EMBL" id="SNRW01040515">
    <property type="protein sequence ID" value="KAA6343404.1"/>
    <property type="molecule type" value="Genomic_DNA"/>
</dbReference>